<feature type="chain" id="PRO_5045294382" evidence="4">
    <location>
        <begin position="33"/>
        <end position="423"/>
    </location>
</feature>
<dbReference type="InterPro" id="IPR017853">
    <property type="entry name" value="GH"/>
</dbReference>
<gene>
    <name evidence="6" type="ORF">AACH06_01665</name>
</gene>
<dbReference type="InterPro" id="IPR050386">
    <property type="entry name" value="Glycosyl_hydrolase_5"/>
</dbReference>
<dbReference type="RefSeq" id="WP_341423851.1">
    <property type="nucleotide sequence ID" value="NZ_JBBUTG010000001.1"/>
</dbReference>
<evidence type="ECO:0000256" key="1">
    <source>
        <dbReference type="ARBA" id="ARBA00022801"/>
    </source>
</evidence>
<keyword evidence="7" id="KW-1185">Reference proteome</keyword>
<organism evidence="6 7">
    <name type="scientific">Ideonella lacteola</name>
    <dbReference type="NCBI Taxonomy" id="2984193"/>
    <lineage>
        <taxon>Bacteria</taxon>
        <taxon>Pseudomonadati</taxon>
        <taxon>Pseudomonadota</taxon>
        <taxon>Betaproteobacteria</taxon>
        <taxon>Burkholderiales</taxon>
        <taxon>Sphaerotilaceae</taxon>
        <taxon>Ideonella</taxon>
    </lineage>
</organism>
<comment type="similarity">
    <text evidence="3">Belongs to the glycosyl hydrolase 5 (cellulase A) family.</text>
</comment>
<sequence>MFKHAAAKMAARMATQMAALAAALCIATPAAAQPPESWAGWRVDGPRIVDAAGKNVVMKGFGVGEWTNVEAYMIEWPDGDGKYLWYYGDTRIHETLADMMSPSAYERYWQSWKRNIMTEDDFARMQRWGVNTLRISVNHHWLSPADGVYLQSGWDWLDQMIGWARAHDIHVVICLHAAPGAQSNELMSDTVDGVPHLWTEPDVYQPWTIRLWQAIAQRYAQDTTVAGYELLDEPIVSKSKPRSGGDKLRAFYVKLSAAIREVDTNHILFACGTEWCGSPAAMRTILPPWDDNMALVFHKYWDKNNQDSIQGYLDIRDKHNVPLWNAETGENSNAWAQGMVDLLDTHNIGWAWWTYKKVNNNTQPCKVREPAGYGKVLSYVEGQGPKPSTDTADRIMLDLVDNTATSRCVWNDGLLQALFNTHH</sequence>
<feature type="signal peptide" evidence="4">
    <location>
        <begin position="1"/>
        <end position="32"/>
    </location>
</feature>
<dbReference type="EMBL" id="JBBUTG010000001">
    <property type="protein sequence ID" value="MEK8029515.1"/>
    <property type="molecule type" value="Genomic_DNA"/>
</dbReference>
<evidence type="ECO:0000256" key="3">
    <source>
        <dbReference type="RuleBase" id="RU361153"/>
    </source>
</evidence>
<name>A0ABU9BHT7_9BURK</name>
<protein>
    <submittedName>
        <fullName evidence="6">Cellulase family glycosylhydrolase</fullName>
    </submittedName>
</protein>
<comment type="caution">
    <text evidence="6">The sequence shown here is derived from an EMBL/GenBank/DDBJ whole genome shotgun (WGS) entry which is preliminary data.</text>
</comment>
<keyword evidence="1 3" id="KW-0378">Hydrolase</keyword>
<proteinExistence type="inferred from homology"/>
<keyword evidence="4" id="KW-0732">Signal</keyword>
<keyword evidence="2 3" id="KW-0326">Glycosidase</keyword>
<dbReference type="Proteomes" id="UP001371218">
    <property type="component" value="Unassembled WGS sequence"/>
</dbReference>
<evidence type="ECO:0000256" key="2">
    <source>
        <dbReference type="ARBA" id="ARBA00023295"/>
    </source>
</evidence>
<feature type="domain" description="Glycoside hydrolase family 5" evidence="5">
    <location>
        <begin position="110"/>
        <end position="356"/>
    </location>
</feature>
<dbReference type="Pfam" id="PF00150">
    <property type="entry name" value="Cellulase"/>
    <property type="match status" value="1"/>
</dbReference>
<evidence type="ECO:0000256" key="4">
    <source>
        <dbReference type="SAM" id="SignalP"/>
    </source>
</evidence>
<evidence type="ECO:0000313" key="7">
    <source>
        <dbReference type="Proteomes" id="UP001371218"/>
    </source>
</evidence>
<dbReference type="PANTHER" id="PTHR31297">
    <property type="entry name" value="GLUCAN ENDO-1,6-BETA-GLUCOSIDASE B"/>
    <property type="match status" value="1"/>
</dbReference>
<evidence type="ECO:0000313" key="6">
    <source>
        <dbReference type="EMBL" id="MEK8029515.1"/>
    </source>
</evidence>
<dbReference type="Gene3D" id="3.20.20.80">
    <property type="entry name" value="Glycosidases"/>
    <property type="match status" value="1"/>
</dbReference>
<accession>A0ABU9BHT7</accession>
<dbReference type="InterPro" id="IPR001547">
    <property type="entry name" value="Glyco_hydro_5"/>
</dbReference>
<reference evidence="6 7" key="1">
    <citation type="submission" date="2024-04" db="EMBL/GenBank/DDBJ databases">
        <title>Novel species of the genus Ideonella isolated from streams.</title>
        <authorList>
            <person name="Lu H."/>
        </authorList>
    </citation>
    <scope>NUCLEOTIDE SEQUENCE [LARGE SCALE GENOMIC DNA]</scope>
    <source>
        <strain evidence="6 7">DXS29W</strain>
    </source>
</reference>
<evidence type="ECO:0000259" key="5">
    <source>
        <dbReference type="Pfam" id="PF00150"/>
    </source>
</evidence>
<dbReference type="PANTHER" id="PTHR31297:SF13">
    <property type="entry name" value="PUTATIVE-RELATED"/>
    <property type="match status" value="1"/>
</dbReference>
<dbReference type="SUPFAM" id="SSF51445">
    <property type="entry name" value="(Trans)glycosidases"/>
    <property type="match status" value="1"/>
</dbReference>